<keyword evidence="1" id="KW-0732">Signal</keyword>
<name>A0ABV6R2B2_9CAUL</name>
<reference evidence="2 3" key="1">
    <citation type="submission" date="2024-09" db="EMBL/GenBank/DDBJ databases">
        <authorList>
            <person name="Sun Q."/>
            <person name="Mori K."/>
        </authorList>
    </citation>
    <scope>NUCLEOTIDE SEQUENCE [LARGE SCALE GENOMIC DNA]</scope>
    <source>
        <strain evidence="2 3">NCAIM B.02621</strain>
    </source>
</reference>
<evidence type="ECO:0000256" key="1">
    <source>
        <dbReference type="SAM" id="SignalP"/>
    </source>
</evidence>
<dbReference type="Proteomes" id="UP001589906">
    <property type="component" value="Unassembled WGS sequence"/>
</dbReference>
<dbReference type="PROSITE" id="PS51257">
    <property type="entry name" value="PROKAR_LIPOPROTEIN"/>
    <property type="match status" value="1"/>
</dbReference>
<gene>
    <name evidence="2" type="ORF">ACFFGE_07710</name>
</gene>
<protein>
    <recommendedName>
        <fullName evidence="4">Lipoprotein</fullName>
    </recommendedName>
</protein>
<sequence>MKTIHTTALAVCSALALGACASDPYGYGPRDSWGPYWDPYTSGDRYYRMRDQRYGFALRSDGYWYNRDLGYYHPGHGWWDAESRCWRGRDWTPGRTYGATVAIDPPAPIGGRGPIRCPR</sequence>
<dbReference type="RefSeq" id="WP_376835732.1">
    <property type="nucleotide sequence ID" value="NZ_JBHLSW010000005.1"/>
</dbReference>
<evidence type="ECO:0000313" key="3">
    <source>
        <dbReference type="Proteomes" id="UP001589906"/>
    </source>
</evidence>
<keyword evidence="3" id="KW-1185">Reference proteome</keyword>
<dbReference type="EMBL" id="JBHLSW010000005">
    <property type="protein sequence ID" value="MFC0633764.1"/>
    <property type="molecule type" value="Genomic_DNA"/>
</dbReference>
<proteinExistence type="predicted"/>
<feature type="chain" id="PRO_5046437575" description="Lipoprotein" evidence="1">
    <location>
        <begin position="22"/>
        <end position="119"/>
    </location>
</feature>
<organism evidence="2 3">
    <name type="scientific">Brevundimonas balnearis</name>
    <dbReference type="NCBI Taxonomy" id="1572858"/>
    <lineage>
        <taxon>Bacteria</taxon>
        <taxon>Pseudomonadati</taxon>
        <taxon>Pseudomonadota</taxon>
        <taxon>Alphaproteobacteria</taxon>
        <taxon>Caulobacterales</taxon>
        <taxon>Caulobacteraceae</taxon>
        <taxon>Brevundimonas</taxon>
    </lineage>
</organism>
<evidence type="ECO:0000313" key="2">
    <source>
        <dbReference type="EMBL" id="MFC0633764.1"/>
    </source>
</evidence>
<comment type="caution">
    <text evidence="2">The sequence shown here is derived from an EMBL/GenBank/DDBJ whole genome shotgun (WGS) entry which is preliminary data.</text>
</comment>
<feature type="signal peptide" evidence="1">
    <location>
        <begin position="1"/>
        <end position="21"/>
    </location>
</feature>
<evidence type="ECO:0008006" key="4">
    <source>
        <dbReference type="Google" id="ProtNLM"/>
    </source>
</evidence>
<accession>A0ABV6R2B2</accession>